<evidence type="ECO:0000313" key="2">
    <source>
        <dbReference type="Proteomes" id="UP000298030"/>
    </source>
</evidence>
<comment type="caution">
    <text evidence="1">The sequence shown here is derived from an EMBL/GenBank/DDBJ whole genome shotgun (WGS) entry which is preliminary data.</text>
</comment>
<evidence type="ECO:0008006" key="3">
    <source>
        <dbReference type="Google" id="ProtNLM"/>
    </source>
</evidence>
<reference evidence="1 2" key="1">
    <citation type="journal article" date="2019" name="Nat. Ecol. Evol.">
        <title>Megaphylogeny resolves global patterns of mushroom evolution.</title>
        <authorList>
            <person name="Varga T."/>
            <person name="Krizsan K."/>
            <person name="Foldi C."/>
            <person name="Dima B."/>
            <person name="Sanchez-Garcia M."/>
            <person name="Sanchez-Ramirez S."/>
            <person name="Szollosi G.J."/>
            <person name="Szarkandi J.G."/>
            <person name="Papp V."/>
            <person name="Albert L."/>
            <person name="Andreopoulos W."/>
            <person name="Angelini C."/>
            <person name="Antonin V."/>
            <person name="Barry K.W."/>
            <person name="Bougher N.L."/>
            <person name="Buchanan P."/>
            <person name="Buyck B."/>
            <person name="Bense V."/>
            <person name="Catcheside P."/>
            <person name="Chovatia M."/>
            <person name="Cooper J."/>
            <person name="Damon W."/>
            <person name="Desjardin D."/>
            <person name="Finy P."/>
            <person name="Geml J."/>
            <person name="Haridas S."/>
            <person name="Hughes K."/>
            <person name="Justo A."/>
            <person name="Karasinski D."/>
            <person name="Kautmanova I."/>
            <person name="Kiss B."/>
            <person name="Kocsube S."/>
            <person name="Kotiranta H."/>
            <person name="LaButti K.M."/>
            <person name="Lechner B.E."/>
            <person name="Liimatainen K."/>
            <person name="Lipzen A."/>
            <person name="Lukacs Z."/>
            <person name="Mihaltcheva S."/>
            <person name="Morgado L.N."/>
            <person name="Niskanen T."/>
            <person name="Noordeloos M.E."/>
            <person name="Ohm R.A."/>
            <person name="Ortiz-Santana B."/>
            <person name="Ovrebo C."/>
            <person name="Racz N."/>
            <person name="Riley R."/>
            <person name="Savchenko A."/>
            <person name="Shiryaev A."/>
            <person name="Soop K."/>
            <person name="Spirin V."/>
            <person name="Szebenyi C."/>
            <person name="Tomsovsky M."/>
            <person name="Tulloss R.E."/>
            <person name="Uehling J."/>
            <person name="Grigoriev I.V."/>
            <person name="Vagvolgyi C."/>
            <person name="Papp T."/>
            <person name="Martin F.M."/>
            <person name="Miettinen O."/>
            <person name="Hibbett D.S."/>
            <person name="Nagy L.G."/>
        </authorList>
    </citation>
    <scope>NUCLEOTIDE SEQUENCE [LARGE SCALE GENOMIC DNA]</scope>
    <source>
        <strain evidence="1 2">FP101781</strain>
    </source>
</reference>
<dbReference type="EMBL" id="QPFP01000092">
    <property type="protein sequence ID" value="TEB22389.1"/>
    <property type="molecule type" value="Genomic_DNA"/>
</dbReference>
<dbReference type="Proteomes" id="UP000298030">
    <property type="component" value="Unassembled WGS sequence"/>
</dbReference>
<dbReference type="AlphaFoldDB" id="A0A4Y7SMB4"/>
<gene>
    <name evidence="1" type="ORF">FA13DRAFT_1514409</name>
</gene>
<sequence>MEYLRFASLAHLHLDYYTRTILEEGLPVDSTFGLLRPLNYGSTSTLRSLTITRCNFASAKTLFDVFSALPPSVENIVLQAVHFDVGAFLELSEEAETKILPNLKGFEQQLFNYKFDLKSLLQYFKSRQSYSRHTGGIESPYQPDSLRYVSVSCIEAPSWRAACWQECSDIVQELRDDFGVTVRWVSC</sequence>
<organism evidence="1 2">
    <name type="scientific">Coprinellus micaceus</name>
    <name type="common">Glistening ink-cap mushroom</name>
    <name type="synonym">Coprinus micaceus</name>
    <dbReference type="NCBI Taxonomy" id="71717"/>
    <lineage>
        <taxon>Eukaryota</taxon>
        <taxon>Fungi</taxon>
        <taxon>Dikarya</taxon>
        <taxon>Basidiomycota</taxon>
        <taxon>Agaricomycotina</taxon>
        <taxon>Agaricomycetes</taxon>
        <taxon>Agaricomycetidae</taxon>
        <taxon>Agaricales</taxon>
        <taxon>Agaricineae</taxon>
        <taxon>Psathyrellaceae</taxon>
        <taxon>Coprinellus</taxon>
    </lineage>
</organism>
<evidence type="ECO:0000313" key="1">
    <source>
        <dbReference type="EMBL" id="TEB22389.1"/>
    </source>
</evidence>
<proteinExistence type="predicted"/>
<name>A0A4Y7SMB4_COPMI</name>
<protein>
    <recommendedName>
        <fullName evidence="3">F-box domain-containing protein</fullName>
    </recommendedName>
</protein>
<keyword evidence="2" id="KW-1185">Reference proteome</keyword>
<accession>A0A4Y7SMB4</accession>